<sequence>MASEFDQCYSDYDNHLLNQTVQHCLKPTFDKLWHYAQLAHLTDDKLQVFMNIYVPGTMNPKDDGILLMPLSPQSRPIKRHLGVVLKFVKHL</sequence>
<evidence type="ECO:0000313" key="2">
    <source>
        <dbReference type="Proteomes" id="UP000279833"/>
    </source>
</evidence>
<dbReference type="EMBL" id="UZAK01007782">
    <property type="protein sequence ID" value="VDO93297.1"/>
    <property type="molecule type" value="Genomic_DNA"/>
</dbReference>
<dbReference type="AlphaFoldDB" id="A0A183JQY2"/>
<dbReference type="WBParaSite" id="SCUD_0000512101-mRNA-1">
    <property type="protein sequence ID" value="SCUD_0000512101-mRNA-1"/>
    <property type="gene ID" value="SCUD_0000512101"/>
</dbReference>
<evidence type="ECO:0000313" key="3">
    <source>
        <dbReference type="WBParaSite" id="SCUD_0000512101-mRNA-1"/>
    </source>
</evidence>
<accession>A0A183JQY2</accession>
<reference evidence="3" key="1">
    <citation type="submission" date="2016-06" db="UniProtKB">
        <authorList>
            <consortium name="WormBaseParasite"/>
        </authorList>
    </citation>
    <scope>IDENTIFICATION</scope>
</reference>
<reference evidence="1 2" key="2">
    <citation type="submission" date="2018-11" db="EMBL/GenBank/DDBJ databases">
        <authorList>
            <consortium name="Pathogen Informatics"/>
        </authorList>
    </citation>
    <scope>NUCLEOTIDE SEQUENCE [LARGE SCALE GENOMIC DNA]</scope>
    <source>
        <strain evidence="1">Dakar</strain>
        <strain evidence="2">Dakar, Senegal</strain>
    </source>
</reference>
<dbReference type="Proteomes" id="UP000279833">
    <property type="component" value="Unassembled WGS sequence"/>
</dbReference>
<proteinExistence type="predicted"/>
<keyword evidence="2" id="KW-1185">Reference proteome</keyword>
<gene>
    <name evidence="1" type="ORF">SCUD_LOCUS5121</name>
</gene>
<protein>
    <submittedName>
        <fullName evidence="3">DNA-directed RNA polymerase</fullName>
    </submittedName>
</protein>
<name>A0A183JQY2_9TREM</name>
<organism evidence="3">
    <name type="scientific">Schistosoma curassoni</name>
    <dbReference type="NCBI Taxonomy" id="6186"/>
    <lineage>
        <taxon>Eukaryota</taxon>
        <taxon>Metazoa</taxon>
        <taxon>Spiralia</taxon>
        <taxon>Lophotrochozoa</taxon>
        <taxon>Platyhelminthes</taxon>
        <taxon>Trematoda</taxon>
        <taxon>Digenea</taxon>
        <taxon>Strigeidida</taxon>
        <taxon>Schistosomatoidea</taxon>
        <taxon>Schistosomatidae</taxon>
        <taxon>Schistosoma</taxon>
    </lineage>
</organism>
<dbReference type="STRING" id="6186.A0A183JQY2"/>
<evidence type="ECO:0000313" key="1">
    <source>
        <dbReference type="EMBL" id="VDO93297.1"/>
    </source>
</evidence>